<proteinExistence type="predicted"/>
<evidence type="ECO:0000313" key="3">
    <source>
        <dbReference type="Proteomes" id="UP001438707"/>
    </source>
</evidence>
<sequence length="197" mass="21496">MVHSCYYVSRLYKRRLQEWREEDEAELRAGLSVIMHRIAAHCARKDTTVWPQSISARMHLPAHAVSAPTIALTAAAEAAPSKDCSLDRSQADDLNENESLDILAGLGLCCWLRKAEICQHDVQHAVSEPLLAAAAAPIAAATPPSADPLPPLEALANSMQGHLWKQVGEERTCPMKTHHVTNDGLAPEEFDAGYSDN</sequence>
<comment type="caution">
    <text evidence="2">The sequence shown here is derived from an EMBL/GenBank/DDBJ whole genome shotgun (WGS) entry which is preliminary data.</text>
</comment>
<protein>
    <submittedName>
        <fullName evidence="2">Uncharacterized protein</fullName>
    </submittedName>
</protein>
<reference evidence="2 3" key="1">
    <citation type="journal article" date="2024" name="Nat. Commun.">
        <title>Phylogenomics reveals the evolutionary origins of lichenization in chlorophyte algae.</title>
        <authorList>
            <person name="Puginier C."/>
            <person name="Libourel C."/>
            <person name="Otte J."/>
            <person name="Skaloud P."/>
            <person name="Haon M."/>
            <person name="Grisel S."/>
            <person name="Petersen M."/>
            <person name="Berrin J.G."/>
            <person name="Delaux P.M."/>
            <person name="Dal Grande F."/>
            <person name="Keller J."/>
        </authorList>
    </citation>
    <scope>NUCLEOTIDE SEQUENCE [LARGE SCALE GENOMIC DNA]</scope>
    <source>
        <strain evidence="2 3">SAG 2145</strain>
    </source>
</reference>
<dbReference type="AlphaFoldDB" id="A0AAW1RGX9"/>
<accession>A0AAW1RGX9</accession>
<name>A0AAW1RGX9_9CHLO</name>
<dbReference type="EMBL" id="JALJOS010000011">
    <property type="protein sequence ID" value="KAK9832872.1"/>
    <property type="molecule type" value="Genomic_DNA"/>
</dbReference>
<gene>
    <name evidence="2" type="ORF">WJX74_000433</name>
</gene>
<feature type="region of interest" description="Disordered" evidence="1">
    <location>
        <begin position="177"/>
        <end position="197"/>
    </location>
</feature>
<evidence type="ECO:0000256" key="1">
    <source>
        <dbReference type="SAM" id="MobiDB-lite"/>
    </source>
</evidence>
<organism evidence="2 3">
    <name type="scientific">Apatococcus lobatus</name>
    <dbReference type="NCBI Taxonomy" id="904363"/>
    <lineage>
        <taxon>Eukaryota</taxon>
        <taxon>Viridiplantae</taxon>
        <taxon>Chlorophyta</taxon>
        <taxon>core chlorophytes</taxon>
        <taxon>Trebouxiophyceae</taxon>
        <taxon>Chlorellales</taxon>
        <taxon>Chlorellaceae</taxon>
        <taxon>Apatococcus</taxon>
    </lineage>
</organism>
<dbReference type="Proteomes" id="UP001438707">
    <property type="component" value="Unassembled WGS sequence"/>
</dbReference>
<keyword evidence="3" id="KW-1185">Reference proteome</keyword>
<evidence type="ECO:0000313" key="2">
    <source>
        <dbReference type="EMBL" id="KAK9832872.1"/>
    </source>
</evidence>